<dbReference type="Gene3D" id="3.40.30.10">
    <property type="entry name" value="Glutaredoxin"/>
    <property type="match status" value="1"/>
</dbReference>
<dbReference type="SUPFAM" id="SSF52833">
    <property type="entry name" value="Thioredoxin-like"/>
    <property type="match status" value="1"/>
</dbReference>
<keyword evidence="14" id="KW-1185">Reference proteome</keyword>
<dbReference type="PROSITE" id="PS51352">
    <property type="entry name" value="THIOREDOXIN_2"/>
    <property type="match status" value="1"/>
</dbReference>
<dbReference type="InterPro" id="IPR000866">
    <property type="entry name" value="AhpC/TSA"/>
</dbReference>
<comment type="function">
    <text evidence="1">Thiol-specific peroxidase that catalyzes the reduction of hydrogen peroxide and organic hydroperoxides to water and alcohols, respectively. Plays a role in cell protection against oxidative stress by detoxifying peroxides and as sensor of hydrogen peroxide-mediated signaling events.</text>
</comment>
<evidence type="ECO:0000256" key="4">
    <source>
        <dbReference type="ARBA" id="ARBA00022862"/>
    </source>
</evidence>
<dbReference type="PANTHER" id="PTHR42801">
    <property type="entry name" value="THIOREDOXIN-DEPENDENT PEROXIDE REDUCTASE"/>
    <property type="match status" value="1"/>
</dbReference>
<dbReference type="EMBL" id="JAMZEC010000001">
    <property type="protein sequence ID" value="MCP2346615.1"/>
    <property type="molecule type" value="Genomic_DNA"/>
</dbReference>
<proteinExistence type="inferred from homology"/>
<dbReference type="InterPro" id="IPR036249">
    <property type="entry name" value="Thioredoxin-like_sf"/>
</dbReference>
<keyword evidence="6" id="KW-1015">Disulfide bond</keyword>
<comment type="similarity">
    <text evidence="9">Belongs to the peroxiredoxin family. BCP/PrxQ subfamily.</text>
</comment>
<evidence type="ECO:0000313" key="13">
    <source>
        <dbReference type="EMBL" id="MCP2346615.1"/>
    </source>
</evidence>
<dbReference type="Pfam" id="PF00578">
    <property type="entry name" value="AhpC-TSA"/>
    <property type="match status" value="1"/>
</dbReference>
<gene>
    <name evidence="13" type="ORF">HD595_002737</name>
</gene>
<evidence type="ECO:0000256" key="2">
    <source>
        <dbReference type="ARBA" id="ARBA00013017"/>
    </source>
</evidence>
<keyword evidence="4" id="KW-0049">Antioxidant</keyword>
<comment type="caution">
    <text evidence="13">The sequence shown here is derived from an EMBL/GenBank/DDBJ whole genome shotgun (WGS) entry which is preliminary data.</text>
</comment>
<keyword evidence="3" id="KW-0575">Peroxidase</keyword>
<dbReference type="InterPro" id="IPR050924">
    <property type="entry name" value="Peroxiredoxin_BCP/PrxQ"/>
</dbReference>
<evidence type="ECO:0000256" key="3">
    <source>
        <dbReference type="ARBA" id="ARBA00022559"/>
    </source>
</evidence>
<evidence type="ECO:0000256" key="9">
    <source>
        <dbReference type="ARBA" id="ARBA00038489"/>
    </source>
</evidence>
<keyword evidence="7" id="KW-0676">Redox-active center</keyword>
<sequence length="155" mass="16534">MLETGSTAPDVVLQDTDGHTVRLSDYRGRSAVLIYFMRSTSCPVCNLHVKDLVRRRDEFADAGVQVLVAVPEDRAEAAAWKARRGLPFPVLVGRQGTPHEMIGLGRKVFGALQQSGSVLVDSAGVVRHAHGSTLPTAGYDKKGIAAALKEGLSIA</sequence>
<evidence type="ECO:0000256" key="1">
    <source>
        <dbReference type="ARBA" id="ARBA00003330"/>
    </source>
</evidence>
<dbReference type="EC" id="1.11.1.24" evidence="2"/>
<evidence type="ECO:0000259" key="12">
    <source>
        <dbReference type="PROSITE" id="PS51352"/>
    </source>
</evidence>
<evidence type="ECO:0000256" key="8">
    <source>
        <dbReference type="ARBA" id="ARBA00032824"/>
    </source>
</evidence>
<feature type="domain" description="Thioredoxin" evidence="12">
    <location>
        <begin position="2"/>
        <end position="153"/>
    </location>
</feature>
<accession>A0ABT1JYD0</accession>
<evidence type="ECO:0000256" key="6">
    <source>
        <dbReference type="ARBA" id="ARBA00023157"/>
    </source>
</evidence>
<evidence type="ECO:0000256" key="11">
    <source>
        <dbReference type="ARBA" id="ARBA00049091"/>
    </source>
</evidence>
<dbReference type="PANTHER" id="PTHR42801:SF4">
    <property type="entry name" value="AHPC_TSA FAMILY PROTEIN"/>
    <property type="match status" value="1"/>
</dbReference>
<reference evidence="13 14" key="1">
    <citation type="submission" date="2022-06" db="EMBL/GenBank/DDBJ databases">
        <title>Sequencing the genomes of 1000 actinobacteria strains.</title>
        <authorList>
            <person name="Klenk H.-P."/>
        </authorList>
    </citation>
    <scope>NUCLEOTIDE SEQUENCE [LARGE SCALE GENOMIC DNA]</scope>
    <source>
        <strain evidence="13 14">DSM 44170</strain>
    </source>
</reference>
<dbReference type="Proteomes" id="UP001320766">
    <property type="component" value="Unassembled WGS sequence"/>
</dbReference>
<comment type="catalytic activity">
    <reaction evidence="11">
        <text>a hydroperoxide + [thioredoxin]-dithiol = an alcohol + [thioredoxin]-disulfide + H2O</text>
        <dbReference type="Rhea" id="RHEA:62620"/>
        <dbReference type="Rhea" id="RHEA-COMP:10698"/>
        <dbReference type="Rhea" id="RHEA-COMP:10700"/>
        <dbReference type="ChEBI" id="CHEBI:15377"/>
        <dbReference type="ChEBI" id="CHEBI:29950"/>
        <dbReference type="ChEBI" id="CHEBI:30879"/>
        <dbReference type="ChEBI" id="CHEBI:35924"/>
        <dbReference type="ChEBI" id="CHEBI:50058"/>
        <dbReference type="EC" id="1.11.1.24"/>
    </reaction>
</comment>
<evidence type="ECO:0000256" key="5">
    <source>
        <dbReference type="ARBA" id="ARBA00023002"/>
    </source>
</evidence>
<dbReference type="InterPro" id="IPR013766">
    <property type="entry name" value="Thioredoxin_domain"/>
</dbReference>
<evidence type="ECO:0000313" key="14">
    <source>
        <dbReference type="Proteomes" id="UP001320766"/>
    </source>
</evidence>
<evidence type="ECO:0000256" key="10">
    <source>
        <dbReference type="ARBA" id="ARBA00041373"/>
    </source>
</evidence>
<dbReference type="RefSeq" id="WP_253768945.1">
    <property type="nucleotide sequence ID" value="NZ_BAAAVE010000012.1"/>
</dbReference>
<protein>
    <recommendedName>
        <fullName evidence="2">thioredoxin-dependent peroxiredoxin</fullName>
        <ecNumber evidence="2">1.11.1.24</ecNumber>
    </recommendedName>
    <alternativeName>
        <fullName evidence="10">Bacterioferritin comigratory protein</fullName>
    </alternativeName>
    <alternativeName>
        <fullName evidence="8">Thioredoxin peroxidase</fullName>
    </alternativeName>
</protein>
<organism evidence="13 14">
    <name type="scientific">Nonomuraea roseoviolacea subsp. carminata</name>
    <dbReference type="NCBI Taxonomy" id="160689"/>
    <lineage>
        <taxon>Bacteria</taxon>
        <taxon>Bacillati</taxon>
        <taxon>Actinomycetota</taxon>
        <taxon>Actinomycetes</taxon>
        <taxon>Streptosporangiales</taxon>
        <taxon>Streptosporangiaceae</taxon>
        <taxon>Nonomuraea</taxon>
    </lineage>
</organism>
<name>A0ABT1JYD0_9ACTN</name>
<evidence type="ECO:0000256" key="7">
    <source>
        <dbReference type="ARBA" id="ARBA00023284"/>
    </source>
</evidence>
<keyword evidence="5" id="KW-0560">Oxidoreductase</keyword>